<accession>A0A8K0K3B9</accession>
<dbReference type="Proteomes" id="UP000792457">
    <property type="component" value="Unassembled WGS sequence"/>
</dbReference>
<dbReference type="AlphaFoldDB" id="A0A8K0K3B9"/>
<evidence type="ECO:0000313" key="2">
    <source>
        <dbReference type="Proteomes" id="UP000792457"/>
    </source>
</evidence>
<evidence type="ECO:0000313" key="1">
    <source>
        <dbReference type="EMBL" id="KAG8227213.1"/>
    </source>
</evidence>
<organism evidence="1 2">
    <name type="scientific">Ladona fulva</name>
    <name type="common">Scarce chaser dragonfly</name>
    <name type="synonym">Libellula fulva</name>
    <dbReference type="NCBI Taxonomy" id="123851"/>
    <lineage>
        <taxon>Eukaryota</taxon>
        <taxon>Metazoa</taxon>
        <taxon>Ecdysozoa</taxon>
        <taxon>Arthropoda</taxon>
        <taxon>Hexapoda</taxon>
        <taxon>Insecta</taxon>
        <taxon>Pterygota</taxon>
        <taxon>Palaeoptera</taxon>
        <taxon>Odonata</taxon>
        <taxon>Epiprocta</taxon>
        <taxon>Anisoptera</taxon>
        <taxon>Libelluloidea</taxon>
        <taxon>Libellulidae</taxon>
        <taxon>Ladona</taxon>
    </lineage>
</organism>
<comment type="caution">
    <text evidence="1">The sequence shown here is derived from an EMBL/GenBank/DDBJ whole genome shotgun (WGS) entry which is preliminary data.</text>
</comment>
<dbReference type="Gene3D" id="3.30.420.10">
    <property type="entry name" value="Ribonuclease H-like superfamily/Ribonuclease H"/>
    <property type="match status" value="1"/>
</dbReference>
<protein>
    <submittedName>
        <fullName evidence="1">Uncharacterized protein</fullName>
    </submittedName>
</protein>
<reference evidence="1" key="2">
    <citation type="submission" date="2017-10" db="EMBL/GenBank/DDBJ databases">
        <title>Ladona fulva Genome sequencing and assembly.</title>
        <authorList>
            <person name="Murali S."/>
            <person name="Richards S."/>
            <person name="Bandaranaike D."/>
            <person name="Bellair M."/>
            <person name="Blankenburg K."/>
            <person name="Chao H."/>
            <person name="Dinh H."/>
            <person name="Doddapaneni H."/>
            <person name="Dugan-Rocha S."/>
            <person name="Elkadiri S."/>
            <person name="Gnanaolivu R."/>
            <person name="Hernandez B."/>
            <person name="Skinner E."/>
            <person name="Javaid M."/>
            <person name="Lee S."/>
            <person name="Li M."/>
            <person name="Ming W."/>
            <person name="Munidasa M."/>
            <person name="Muniz J."/>
            <person name="Nguyen L."/>
            <person name="Hughes D."/>
            <person name="Osuji N."/>
            <person name="Pu L.-L."/>
            <person name="Puazo M."/>
            <person name="Qu C."/>
            <person name="Quiroz J."/>
            <person name="Raj R."/>
            <person name="Weissenberger G."/>
            <person name="Xin Y."/>
            <person name="Zou X."/>
            <person name="Han Y."/>
            <person name="Worley K."/>
            <person name="Muzny D."/>
            <person name="Gibbs R."/>
        </authorList>
    </citation>
    <scope>NUCLEOTIDE SEQUENCE</scope>
    <source>
        <strain evidence="1">Sampled in the wild</strain>
    </source>
</reference>
<proteinExistence type="predicted"/>
<gene>
    <name evidence="1" type="ORF">J437_LFUL003419</name>
</gene>
<dbReference type="PANTHER" id="PTHR47326:SF1">
    <property type="entry name" value="HTH PSQ-TYPE DOMAIN-CONTAINING PROTEIN"/>
    <property type="match status" value="1"/>
</dbReference>
<keyword evidence="2" id="KW-1185">Reference proteome</keyword>
<dbReference type="PANTHER" id="PTHR47326">
    <property type="entry name" value="TRANSPOSABLE ELEMENT TC3 TRANSPOSASE-LIKE PROTEIN"/>
    <property type="match status" value="1"/>
</dbReference>
<name>A0A8K0K3B9_LADFU</name>
<dbReference type="InterPro" id="IPR036397">
    <property type="entry name" value="RNaseH_sf"/>
</dbReference>
<sequence length="120" mass="14438">MPQLQEDIPDRIYQQDGAPPHFHNEVKLYFNEHLPRHWIGRRGLMEWPLRSPVLTPMDFFLWGNMRDNVYVPPLPITLQAQIRETFGKIDEEMKHRVRQEIENRYDVVQVTQGAHNECYQ</sequence>
<dbReference type="EMBL" id="KZ308314">
    <property type="protein sequence ID" value="KAG8227213.1"/>
    <property type="molecule type" value="Genomic_DNA"/>
</dbReference>
<dbReference type="GO" id="GO:0003676">
    <property type="term" value="F:nucleic acid binding"/>
    <property type="evidence" value="ECO:0007669"/>
    <property type="project" value="InterPro"/>
</dbReference>
<reference evidence="1" key="1">
    <citation type="submission" date="2013-04" db="EMBL/GenBank/DDBJ databases">
        <authorList>
            <person name="Qu J."/>
            <person name="Murali S.C."/>
            <person name="Bandaranaike D."/>
            <person name="Bellair M."/>
            <person name="Blankenburg K."/>
            <person name="Chao H."/>
            <person name="Dinh H."/>
            <person name="Doddapaneni H."/>
            <person name="Downs B."/>
            <person name="Dugan-Rocha S."/>
            <person name="Elkadiri S."/>
            <person name="Gnanaolivu R.D."/>
            <person name="Hernandez B."/>
            <person name="Javaid M."/>
            <person name="Jayaseelan J.C."/>
            <person name="Lee S."/>
            <person name="Li M."/>
            <person name="Ming W."/>
            <person name="Munidasa M."/>
            <person name="Muniz J."/>
            <person name="Nguyen L."/>
            <person name="Ongeri F."/>
            <person name="Osuji N."/>
            <person name="Pu L.-L."/>
            <person name="Puazo M."/>
            <person name="Qu C."/>
            <person name="Quiroz J."/>
            <person name="Raj R."/>
            <person name="Weissenberger G."/>
            <person name="Xin Y."/>
            <person name="Zou X."/>
            <person name="Han Y."/>
            <person name="Richards S."/>
            <person name="Worley K."/>
            <person name="Muzny D."/>
            <person name="Gibbs R."/>
        </authorList>
    </citation>
    <scope>NUCLEOTIDE SEQUENCE</scope>
    <source>
        <strain evidence="1">Sampled in the wild</strain>
    </source>
</reference>
<dbReference type="OrthoDB" id="6766291at2759"/>